<feature type="domain" description="Fungal-type protein kinase" evidence="2">
    <location>
        <begin position="127"/>
        <end position="545"/>
    </location>
</feature>
<evidence type="ECO:0000259" key="2">
    <source>
        <dbReference type="Pfam" id="PF17667"/>
    </source>
</evidence>
<sequence length="771" mass="87232">MCFLDNFASKPQLTRDLILHVKEALKQAKILDSNGWTALAKNKTKKTKGRKAGKKKNESDAFSFLGPAANAISTAATKYNPELKPRTNVEPSSTQSSHRKAGYRSFPDWRGVGILESVPLDTNSKSVSRERESVDTADISAVFELKLEEKPDTIRDNEEKLTGVVHQLFWEDPCRERVLGFTIESRSARLWNYSRAEVTVSERFDINKVSDLLISFIMFIIFAERHEIGYDPTVQKVILDGEVCYCYQLAGKLYLTVGTPLSEEAAFRIVGRATRVWVVVSLIEDTEGEIKLCGKRYRKDTSRQYVLKDVWLLEEALLEREIQNQILDNLDTEQQAELTPHFLTISAEEIVTFEKKARWTIQCPAKERKAVKWMVDRYFHQDIGVSSSRGAKEHALLQEPQRERAHTRRKHVRSLADEVCQSIYEVEDLNEALITWRDMAKCLNLFRIAGFLHRDMSAGNTLFFEQRGIISDLEYCKKYADTTSHDPKTGTPDFMAVEYQFSHFFYVPIPNTPDEIAAFKNSSDRWFSVHFVHDLESIFWQYMWFLHHRIPSNKQDAHTKPIVDQAKAYFGHGMNGNTHRNQLFLASTTALLVQGKLESVFSESYLQPFSLVAKLREEYQHLLQASLPVQIEDSNAWRLPDRVFTDVIYTTFNTTIQNVLNAEIDGCPVISIAEGAQAAGVEGDKVDTAVKEGSTTSAAVDEGNPASTVSKGDGAGPVNAATAAVQEDIEMEPVSPSPSSRKRRSSGPDAPARRSRRLRKLQARANNTESV</sequence>
<dbReference type="InterPro" id="IPR040976">
    <property type="entry name" value="Pkinase_fungal"/>
</dbReference>
<dbReference type="Proteomes" id="UP000799118">
    <property type="component" value="Unassembled WGS sequence"/>
</dbReference>
<dbReference type="Pfam" id="PF17667">
    <property type="entry name" value="Pkinase_fungal"/>
    <property type="match status" value="1"/>
</dbReference>
<dbReference type="EMBL" id="ML769385">
    <property type="protein sequence ID" value="KAE9410471.1"/>
    <property type="molecule type" value="Genomic_DNA"/>
</dbReference>
<evidence type="ECO:0000313" key="3">
    <source>
        <dbReference type="EMBL" id="KAE9410471.1"/>
    </source>
</evidence>
<accession>A0A6A4IIM9</accession>
<reference evidence="3" key="1">
    <citation type="journal article" date="2019" name="Environ. Microbiol.">
        <title>Fungal ecological strategies reflected in gene transcription - a case study of two litter decomposers.</title>
        <authorList>
            <person name="Barbi F."/>
            <person name="Kohler A."/>
            <person name="Barry K."/>
            <person name="Baskaran P."/>
            <person name="Daum C."/>
            <person name="Fauchery L."/>
            <person name="Ihrmark K."/>
            <person name="Kuo A."/>
            <person name="LaButti K."/>
            <person name="Lipzen A."/>
            <person name="Morin E."/>
            <person name="Grigoriev I.V."/>
            <person name="Henrissat B."/>
            <person name="Lindahl B."/>
            <person name="Martin F."/>
        </authorList>
    </citation>
    <scope>NUCLEOTIDE SEQUENCE</scope>
    <source>
        <strain evidence="3">JB14</strain>
    </source>
</reference>
<dbReference type="Gene3D" id="1.10.510.10">
    <property type="entry name" value="Transferase(Phosphotransferase) domain 1"/>
    <property type="match status" value="1"/>
</dbReference>
<keyword evidence="4" id="KW-1185">Reference proteome</keyword>
<dbReference type="PANTHER" id="PTHR38248:SF2">
    <property type="entry name" value="FUNK1 11"/>
    <property type="match status" value="1"/>
</dbReference>
<organism evidence="3 4">
    <name type="scientific">Gymnopus androsaceus JB14</name>
    <dbReference type="NCBI Taxonomy" id="1447944"/>
    <lineage>
        <taxon>Eukaryota</taxon>
        <taxon>Fungi</taxon>
        <taxon>Dikarya</taxon>
        <taxon>Basidiomycota</taxon>
        <taxon>Agaricomycotina</taxon>
        <taxon>Agaricomycetes</taxon>
        <taxon>Agaricomycetidae</taxon>
        <taxon>Agaricales</taxon>
        <taxon>Marasmiineae</taxon>
        <taxon>Omphalotaceae</taxon>
        <taxon>Gymnopus</taxon>
    </lineage>
</organism>
<evidence type="ECO:0000313" key="4">
    <source>
        <dbReference type="Proteomes" id="UP000799118"/>
    </source>
</evidence>
<dbReference type="SUPFAM" id="SSF56112">
    <property type="entry name" value="Protein kinase-like (PK-like)"/>
    <property type="match status" value="1"/>
</dbReference>
<dbReference type="OrthoDB" id="3271139at2759"/>
<dbReference type="InterPro" id="IPR011009">
    <property type="entry name" value="Kinase-like_dom_sf"/>
</dbReference>
<protein>
    <recommendedName>
        <fullName evidence="2">Fungal-type protein kinase domain-containing protein</fullName>
    </recommendedName>
</protein>
<dbReference type="AlphaFoldDB" id="A0A6A4IIM9"/>
<evidence type="ECO:0000256" key="1">
    <source>
        <dbReference type="SAM" id="MobiDB-lite"/>
    </source>
</evidence>
<gene>
    <name evidence="3" type="ORF">BT96DRAFT_912654</name>
</gene>
<name>A0A6A4IIM9_9AGAR</name>
<feature type="region of interest" description="Disordered" evidence="1">
    <location>
        <begin position="78"/>
        <end position="104"/>
    </location>
</feature>
<proteinExistence type="predicted"/>
<feature type="compositionally biased region" description="Basic residues" evidence="1">
    <location>
        <begin position="753"/>
        <end position="762"/>
    </location>
</feature>
<dbReference type="PANTHER" id="PTHR38248">
    <property type="entry name" value="FUNK1 6"/>
    <property type="match status" value="1"/>
</dbReference>
<feature type="region of interest" description="Disordered" evidence="1">
    <location>
        <begin position="694"/>
        <end position="771"/>
    </location>
</feature>